<comment type="caution">
    <text evidence="1">The sequence shown here is derived from an EMBL/GenBank/DDBJ whole genome shotgun (WGS) entry which is preliminary data.</text>
</comment>
<name>A0ABD3QGT4_9STRA</name>
<proteinExistence type="predicted"/>
<organism evidence="1 2">
    <name type="scientific">Cyclotella atomus</name>
    <dbReference type="NCBI Taxonomy" id="382360"/>
    <lineage>
        <taxon>Eukaryota</taxon>
        <taxon>Sar</taxon>
        <taxon>Stramenopiles</taxon>
        <taxon>Ochrophyta</taxon>
        <taxon>Bacillariophyta</taxon>
        <taxon>Coscinodiscophyceae</taxon>
        <taxon>Thalassiosirophycidae</taxon>
        <taxon>Stephanodiscales</taxon>
        <taxon>Stephanodiscaceae</taxon>
        <taxon>Cyclotella</taxon>
    </lineage>
</organism>
<dbReference type="AlphaFoldDB" id="A0ABD3QGT4"/>
<dbReference type="Proteomes" id="UP001530400">
    <property type="component" value="Unassembled WGS sequence"/>
</dbReference>
<keyword evidence="2" id="KW-1185">Reference proteome</keyword>
<evidence type="ECO:0000313" key="2">
    <source>
        <dbReference type="Proteomes" id="UP001530400"/>
    </source>
</evidence>
<evidence type="ECO:0000313" key="1">
    <source>
        <dbReference type="EMBL" id="KAL3799653.1"/>
    </source>
</evidence>
<reference evidence="1 2" key="1">
    <citation type="submission" date="2024-10" db="EMBL/GenBank/DDBJ databases">
        <title>Updated reference genomes for cyclostephanoid diatoms.</title>
        <authorList>
            <person name="Roberts W.R."/>
            <person name="Alverson A.J."/>
        </authorList>
    </citation>
    <scope>NUCLEOTIDE SEQUENCE [LARGE SCALE GENOMIC DNA]</scope>
    <source>
        <strain evidence="1 2">AJA010-31</strain>
    </source>
</reference>
<evidence type="ECO:0008006" key="3">
    <source>
        <dbReference type="Google" id="ProtNLM"/>
    </source>
</evidence>
<accession>A0ABD3QGT4</accession>
<sequence>MLFGPTKKYAANTSANMKHSTLPLLTTCLAALAYPSLAFQPSYPHRSINSRLHSEEWKGDVVSNTDDGRIMGCSITSVSETEFTISIDGIEADLGKFGLAIYKKITSDARQQRFQGFKPGTIPPHLLPTYKAYTMDEVAREATLEAMQQNDIRPFESCRADIVIGEVSIPPRKSKKKKKRAVVVASEGEEEKEPEWLVFDSMKDALKAGWEPGESFSFVATNCKGQKLKDVNMDVSPSLASLKD</sequence>
<gene>
    <name evidence="1" type="ORF">ACHAWO_003196</name>
</gene>
<protein>
    <recommendedName>
        <fullName evidence="3">Trigger factor ribosome-binding bacterial domain-containing protein</fullName>
    </recommendedName>
</protein>
<dbReference type="EMBL" id="JALLPJ020000179">
    <property type="protein sequence ID" value="KAL3799653.1"/>
    <property type="molecule type" value="Genomic_DNA"/>
</dbReference>